<dbReference type="AlphaFoldDB" id="A0AAI8VD44"/>
<organism evidence="2 3">
    <name type="scientific">Anthostomella pinea</name>
    <dbReference type="NCBI Taxonomy" id="933095"/>
    <lineage>
        <taxon>Eukaryota</taxon>
        <taxon>Fungi</taxon>
        <taxon>Dikarya</taxon>
        <taxon>Ascomycota</taxon>
        <taxon>Pezizomycotina</taxon>
        <taxon>Sordariomycetes</taxon>
        <taxon>Xylariomycetidae</taxon>
        <taxon>Xylariales</taxon>
        <taxon>Xylariaceae</taxon>
        <taxon>Anthostomella</taxon>
    </lineage>
</organism>
<evidence type="ECO:0000313" key="2">
    <source>
        <dbReference type="EMBL" id="CAJ2502795.1"/>
    </source>
</evidence>
<keyword evidence="3" id="KW-1185">Reference proteome</keyword>
<gene>
    <name evidence="2" type="ORF">KHLLAP_LOCUS3263</name>
</gene>
<dbReference type="PANTHER" id="PTHR37540:SF9">
    <property type="entry name" value="ZN(2)-C6 FUNGAL-TYPE DOMAIN-CONTAINING PROTEIN"/>
    <property type="match status" value="1"/>
</dbReference>
<keyword evidence="1" id="KW-0539">Nucleus</keyword>
<reference evidence="2" key="1">
    <citation type="submission" date="2023-10" db="EMBL/GenBank/DDBJ databases">
        <authorList>
            <person name="Hackl T."/>
        </authorList>
    </citation>
    <scope>NUCLEOTIDE SEQUENCE</scope>
</reference>
<evidence type="ECO:0000256" key="1">
    <source>
        <dbReference type="ARBA" id="ARBA00023242"/>
    </source>
</evidence>
<accession>A0AAI8VD44</accession>
<name>A0AAI8VD44_9PEZI</name>
<dbReference type="EMBL" id="CAUWAG010000004">
    <property type="protein sequence ID" value="CAJ2502795.1"/>
    <property type="molecule type" value="Genomic_DNA"/>
</dbReference>
<evidence type="ECO:0000313" key="3">
    <source>
        <dbReference type="Proteomes" id="UP001295740"/>
    </source>
</evidence>
<dbReference type="InterPro" id="IPR021858">
    <property type="entry name" value="Fun_TF"/>
</dbReference>
<proteinExistence type="predicted"/>
<dbReference type="PANTHER" id="PTHR37540">
    <property type="entry name" value="TRANSCRIPTION FACTOR (ACR-2), PUTATIVE-RELATED-RELATED"/>
    <property type="match status" value="1"/>
</dbReference>
<sequence>MSFEFVDNSVINRDARKVIRSHVMKGKNTGKTRVPRHRSARLNSRVVTTVSRQRGQAGLCDTRHLDSVVTISRQITSELCFLPFPAASHPQSKTRIHQFFSLVSEALYPPAFCVSGNVPEALWVQYLFIDEAFFHCTIAISSACVDHLVLAKPGDSTMALYHLSRALRLINQKLSGSEALSDAAIAVVIVMSMYERIRGRYHAARMHFEGMARMIQLRGGITQIATSFDTLAQKALRCDLEVALHFGGPTRFGVQDVTYISGFHDLRNQVPVVQLQRLVELSLFRSVGNELKGAVLDILSLSWLLNDRAGLVSKLKGNAFQTTLIQMGYRLVAVSPLSETCLSNQLDRVVHLALAAFIVAFWLEYGGKLGSFPLLRSLLGTSLQTLPGDDPETQTILLWACFIGRASVLKDADDTWLVPVSAKAAQAMHIRSWLDVSRVLHDFPWVSVLHDERGEALWDLVLPGLCSSRSDEPSDPVQGEPM</sequence>
<dbReference type="Proteomes" id="UP001295740">
    <property type="component" value="Unassembled WGS sequence"/>
</dbReference>
<comment type="caution">
    <text evidence="2">The sequence shown here is derived from an EMBL/GenBank/DDBJ whole genome shotgun (WGS) entry which is preliminary data.</text>
</comment>
<dbReference type="Pfam" id="PF11951">
    <property type="entry name" value="Fungal_trans_2"/>
    <property type="match status" value="1"/>
</dbReference>
<protein>
    <submittedName>
        <fullName evidence="2">Uu.00g101890.m01.CDS01</fullName>
    </submittedName>
</protein>